<evidence type="ECO:0000259" key="7">
    <source>
        <dbReference type="PROSITE" id="PS50066"/>
    </source>
</evidence>
<keyword evidence="2" id="KW-0805">Transcription regulation</keyword>
<dbReference type="AlphaFoldDB" id="A0AAD4P1Y6"/>
<feature type="domain" description="MADS-box" evidence="7">
    <location>
        <begin position="1"/>
        <end position="61"/>
    </location>
</feature>
<sequence length="168" mass="19346">MVRQKIEIKKIDNLTARQVTFSKRRKGLFKKAKELSTLCDAEIALIVFSATSKLFDYSSSSMIHLIQRHDYHREKSKLGLQPLHIQGNSHSLLSKQLVDLTIELKQIKGEDIQGLGMDNLMKLEKLVDGAISRIRKTKNEKLEDEMRKLKRRASASIPRSSPWLSYLQ</sequence>
<accession>A0AAD4P1Y6</accession>
<evidence type="ECO:0000313" key="10">
    <source>
        <dbReference type="Proteomes" id="UP001190926"/>
    </source>
</evidence>
<dbReference type="PRINTS" id="PR00404">
    <property type="entry name" value="MADSDOMAIN"/>
</dbReference>
<reference evidence="9 10" key="1">
    <citation type="journal article" date="2021" name="Nat. Commun.">
        <title>Incipient diploidization of the medicinal plant Perilla within 10,000 years.</title>
        <authorList>
            <person name="Zhang Y."/>
            <person name="Shen Q."/>
            <person name="Leng L."/>
            <person name="Zhang D."/>
            <person name="Chen S."/>
            <person name="Shi Y."/>
            <person name="Ning Z."/>
            <person name="Chen S."/>
        </authorList>
    </citation>
    <scope>NUCLEOTIDE SEQUENCE [LARGE SCALE GENOMIC DNA]</scope>
    <source>
        <strain evidence="10">cv. PC099</strain>
    </source>
</reference>
<evidence type="ECO:0000256" key="1">
    <source>
        <dbReference type="ARBA" id="ARBA00004123"/>
    </source>
</evidence>
<evidence type="ECO:0000313" key="9">
    <source>
        <dbReference type="EMBL" id="KAH6823614.1"/>
    </source>
</evidence>
<dbReference type="PROSITE" id="PS00350">
    <property type="entry name" value="MADS_BOX_1"/>
    <property type="match status" value="1"/>
</dbReference>
<dbReference type="SUPFAM" id="SSF55455">
    <property type="entry name" value="SRF-like"/>
    <property type="match status" value="1"/>
</dbReference>
<dbReference type="GO" id="GO:0003700">
    <property type="term" value="F:DNA-binding transcription factor activity"/>
    <property type="evidence" value="ECO:0007669"/>
    <property type="project" value="InterPro"/>
</dbReference>
<gene>
    <name evidence="9" type="ORF">C2S53_006521</name>
</gene>
<organism evidence="9 10">
    <name type="scientific">Perilla frutescens var. hirtella</name>
    <name type="common">Perilla citriodora</name>
    <name type="synonym">Perilla setoyensis</name>
    <dbReference type="NCBI Taxonomy" id="608512"/>
    <lineage>
        <taxon>Eukaryota</taxon>
        <taxon>Viridiplantae</taxon>
        <taxon>Streptophyta</taxon>
        <taxon>Embryophyta</taxon>
        <taxon>Tracheophyta</taxon>
        <taxon>Spermatophyta</taxon>
        <taxon>Magnoliopsida</taxon>
        <taxon>eudicotyledons</taxon>
        <taxon>Gunneridae</taxon>
        <taxon>Pentapetalae</taxon>
        <taxon>asterids</taxon>
        <taxon>lamiids</taxon>
        <taxon>Lamiales</taxon>
        <taxon>Lamiaceae</taxon>
        <taxon>Nepetoideae</taxon>
        <taxon>Elsholtzieae</taxon>
        <taxon>Perilla</taxon>
    </lineage>
</organism>
<keyword evidence="3" id="KW-0238">DNA-binding</keyword>
<dbReference type="InterPro" id="IPR036879">
    <property type="entry name" value="TF_MADSbox_sf"/>
</dbReference>
<evidence type="ECO:0000256" key="5">
    <source>
        <dbReference type="ARBA" id="ARBA00023242"/>
    </source>
</evidence>
<feature type="coiled-coil region" evidence="6">
    <location>
        <begin position="120"/>
        <end position="152"/>
    </location>
</feature>
<dbReference type="GO" id="GO:0046983">
    <property type="term" value="F:protein dimerization activity"/>
    <property type="evidence" value="ECO:0007669"/>
    <property type="project" value="InterPro"/>
</dbReference>
<protein>
    <submittedName>
        <fullName evidence="9">Uncharacterized protein</fullName>
    </submittedName>
</protein>
<comment type="subcellular location">
    <subcellularLocation>
        <location evidence="1">Nucleus</location>
    </subcellularLocation>
</comment>
<dbReference type="GO" id="GO:0045944">
    <property type="term" value="P:positive regulation of transcription by RNA polymerase II"/>
    <property type="evidence" value="ECO:0007669"/>
    <property type="project" value="InterPro"/>
</dbReference>
<dbReference type="Pfam" id="PF00319">
    <property type="entry name" value="SRF-TF"/>
    <property type="match status" value="1"/>
</dbReference>
<dbReference type="Gene3D" id="3.40.1810.10">
    <property type="entry name" value="Transcription factor, MADS-box"/>
    <property type="match status" value="1"/>
</dbReference>
<feature type="domain" description="K-box" evidence="8">
    <location>
        <begin position="83"/>
        <end position="168"/>
    </location>
</feature>
<dbReference type="InterPro" id="IPR033896">
    <property type="entry name" value="MEF2-like_N"/>
</dbReference>
<dbReference type="PROSITE" id="PS50066">
    <property type="entry name" value="MADS_BOX_2"/>
    <property type="match status" value="1"/>
</dbReference>
<dbReference type="GO" id="GO:0005634">
    <property type="term" value="C:nucleus"/>
    <property type="evidence" value="ECO:0007669"/>
    <property type="project" value="UniProtKB-SubCell"/>
</dbReference>
<dbReference type="InterPro" id="IPR050142">
    <property type="entry name" value="MADS-box/MEF2_TF"/>
</dbReference>
<keyword evidence="5" id="KW-0539">Nucleus</keyword>
<evidence type="ECO:0000259" key="8">
    <source>
        <dbReference type="PROSITE" id="PS51297"/>
    </source>
</evidence>
<name>A0AAD4P1Y6_PERFH</name>
<keyword evidence="6" id="KW-0175">Coiled coil</keyword>
<dbReference type="CDD" id="cd00265">
    <property type="entry name" value="MADS_MEF2_like"/>
    <property type="match status" value="1"/>
</dbReference>
<evidence type="ECO:0000256" key="4">
    <source>
        <dbReference type="ARBA" id="ARBA00023163"/>
    </source>
</evidence>
<keyword evidence="4" id="KW-0804">Transcription</keyword>
<dbReference type="InterPro" id="IPR002487">
    <property type="entry name" value="TF_Kbox"/>
</dbReference>
<keyword evidence="10" id="KW-1185">Reference proteome</keyword>
<evidence type="ECO:0000256" key="2">
    <source>
        <dbReference type="ARBA" id="ARBA00023015"/>
    </source>
</evidence>
<comment type="caution">
    <text evidence="9">The sequence shown here is derived from an EMBL/GenBank/DDBJ whole genome shotgun (WGS) entry which is preliminary data.</text>
</comment>
<dbReference type="Proteomes" id="UP001190926">
    <property type="component" value="Unassembled WGS sequence"/>
</dbReference>
<dbReference type="EMBL" id="SDAM02000715">
    <property type="protein sequence ID" value="KAH6823614.1"/>
    <property type="molecule type" value="Genomic_DNA"/>
</dbReference>
<evidence type="ECO:0000256" key="3">
    <source>
        <dbReference type="ARBA" id="ARBA00023125"/>
    </source>
</evidence>
<dbReference type="PROSITE" id="PS51297">
    <property type="entry name" value="K_BOX"/>
    <property type="match status" value="1"/>
</dbReference>
<dbReference type="GO" id="GO:0000977">
    <property type="term" value="F:RNA polymerase II transcription regulatory region sequence-specific DNA binding"/>
    <property type="evidence" value="ECO:0007669"/>
    <property type="project" value="InterPro"/>
</dbReference>
<proteinExistence type="predicted"/>
<dbReference type="Pfam" id="PF01486">
    <property type="entry name" value="K-box"/>
    <property type="match status" value="1"/>
</dbReference>
<dbReference type="SMART" id="SM00432">
    <property type="entry name" value="MADS"/>
    <property type="match status" value="1"/>
</dbReference>
<evidence type="ECO:0000256" key="6">
    <source>
        <dbReference type="SAM" id="Coils"/>
    </source>
</evidence>
<dbReference type="InterPro" id="IPR002100">
    <property type="entry name" value="TF_MADSbox"/>
</dbReference>
<dbReference type="PANTHER" id="PTHR48019">
    <property type="entry name" value="SERUM RESPONSE FACTOR HOMOLOG"/>
    <property type="match status" value="1"/>
</dbReference>